<feature type="compositionally biased region" description="Polar residues" evidence="1">
    <location>
        <begin position="17"/>
        <end position="27"/>
    </location>
</feature>
<protein>
    <submittedName>
        <fullName evidence="2">Uncharacterized protein</fullName>
    </submittedName>
</protein>
<feature type="compositionally biased region" description="Polar residues" evidence="1">
    <location>
        <begin position="35"/>
        <end position="45"/>
    </location>
</feature>
<proteinExistence type="predicted"/>
<keyword evidence="3" id="KW-1185">Reference proteome</keyword>
<reference evidence="2 3" key="1">
    <citation type="journal article" date="2019" name="Nat. Ecol. Evol.">
        <title>Megaphylogeny resolves global patterns of mushroom evolution.</title>
        <authorList>
            <person name="Varga T."/>
            <person name="Krizsan K."/>
            <person name="Foldi C."/>
            <person name="Dima B."/>
            <person name="Sanchez-Garcia M."/>
            <person name="Sanchez-Ramirez S."/>
            <person name="Szollosi G.J."/>
            <person name="Szarkandi J.G."/>
            <person name="Papp V."/>
            <person name="Albert L."/>
            <person name="Andreopoulos W."/>
            <person name="Angelini C."/>
            <person name="Antonin V."/>
            <person name="Barry K.W."/>
            <person name="Bougher N.L."/>
            <person name="Buchanan P."/>
            <person name="Buyck B."/>
            <person name="Bense V."/>
            <person name="Catcheside P."/>
            <person name="Chovatia M."/>
            <person name="Cooper J."/>
            <person name="Damon W."/>
            <person name="Desjardin D."/>
            <person name="Finy P."/>
            <person name="Geml J."/>
            <person name="Haridas S."/>
            <person name="Hughes K."/>
            <person name="Justo A."/>
            <person name="Karasinski D."/>
            <person name="Kautmanova I."/>
            <person name="Kiss B."/>
            <person name="Kocsube S."/>
            <person name="Kotiranta H."/>
            <person name="LaButti K.M."/>
            <person name="Lechner B.E."/>
            <person name="Liimatainen K."/>
            <person name="Lipzen A."/>
            <person name="Lukacs Z."/>
            <person name="Mihaltcheva S."/>
            <person name="Morgado L.N."/>
            <person name="Niskanen T."/>
            <person name="Noordeloos M.E."/>
            <person name="Ohm R.A."/>
            <person name="Ortiz-Santana B."/>
            <person name="Ovrebo C."/>
            <person name="Racz N."/>
            <person name="Riley R."/>
            <person name="Savchenko A."/>
            <person name="Shiryaev A."/>
            <person name="Soop K."/>
            <person name="Spirin V."/>
            <person name="Szebenyi C."/>
            <person name="Tomsovsky M."/>
            <person name="Tulloss R.E."/>
            <person name="Uehling J."/>
            <person name="Grigoriev I.V."/>
            <person name="Vagvolgyi C."/>
            <person name="Papp T."/>
            <person name="Martin F.M."/>
            <person name="Miettinen O."/>
            <person name="Hibbett D.S."/>
            <person name="Nagy L.G."/>
        </authorList>
    </citation>
    <scope>NUCLEOTIDE SEQUENCE [LARGE SCALE GENOMIC DNA]</scope>
    <source>
        <strain evidence="2 3">CBS 962.96</strain>
    </source>
</reference>
<dbReference type="Proteomes" id="UP000297245">
    <property type="component" value="Unassembled WGS sequence"/>
</dbReference>
<accession>A0A4S8L6Y1</accession>
<feature type="region of interest" description="Disordered" evidence="1">
    <location>
        <begin position="1"/>
        <end position="113"/>
    </location>
</feature>
<dbReference type="OrthoDB" id="10682498at2759"/>
<name>A0A4S8L6Y1_DENBC</name>
<evidence type="ECO:0000313" key="3">
    <source>
        <dbReference type="Proteomes" id="UP000297245"/>
    </source>
</evidence>
<sequence length="200" mass="22060">MSQQQQPGLQQDPQGDMNRNQDIQGLSRQLEYLSLAQNQQNQNGPINLANRVGQPQGGSNVRPPMSMLPPPPPGMNSSGAMRSLSLGHPMPPSQSQTQPSDQSGMPMRSRTEIQERVQQLQVSITQVDAAMHQLQSRRNQHPADEAVLSGRMRQLQMEKATRTDTISRLQAVLSSMDNNHDAGFLWPRSVSTSQSSVVSE</sequence>
<gene>
    <name evidence="2" type="ORF">K435DRAFT_404226</name>
</gene>
<dbReference type="AlphaFoldDB" id="A0A4S8L6Y1"/>
<dbReference type="EMBL" id="ML179600">
    <property type="protein sequence ID" value="THU84422.1"/>
    <property type="molecule type" value="Genomic_DNA"/>
</dbReference>
<organism evidence="2 3">
    <name type="scientific">Dendrothele bispora (strain CBS 962.96)</name>
    <dbReference type="NCBI Taxonomy" id="1314807"/>
    <lineage>
        <taxon>Eukaryota</taxon>
        <taxon>Fungi</taxon>
        <taxon>Dikarya</taxon>
        <taxon>Basidiomycota</taxon>
        <taxon>Agaricomycotina</taxon>
        <taxon>Agaricomycetes</taxon>
        <taxon>Agaricomycetidae</taxon>
        <taxon>Agaricales</taxon>
        <taxon>Agaricales incertae sedis</taxon>
        <taxon>Dendrothele</taxon>
    </lineage>
</organism>
<feature type="compositionally biased region" description="Low complexity" evidence="1">
    <location>
        <begin position="1"/>
        <end position="16"/>
    </location>
</feature>
<evidence type="ECO:0000256" key="1">
    <source>
        <dbReference type="SAM" id="MobiDB-lite"/>
    </source>
</evidence>
<evidence type="ECO:0000313" key="2">
    <source>
        <dbReference type="EMBL" id="THU84422.1"/>
    </source>
</evidence>
<feature type="compositionally biased region" description="Low complexity" evidence="1">
    <location>
        <begin position="93"/>
        <end position="103"/>
    </location>
</feature>